<accession>A0A6A6BYK2</accession>
<name>A0A6A6BYK2_ZASCE</name>
<evidence type="ECO:0000256" key="2">
    <source>
        <dbReference type="ARBA" id="ARBA00022692"/>
    </source>
</evidence>
<dbReference type="OrthoDB" id="6354873at2759"/>
<feature type="transmembrane region" description="Helical" evidence="6">
    <location>
        <begin position="147"/>
        <end position="168"/>
    </location>
</feature>
<keyword evidence="2 6" id="KW-0812">Transmembrane</keyword>
<dbReference type="GO" id="GO:0016491">
    <property type="term" value="F:oxidoreductase activity"/>
    <property type="evidence" value="ECO:0007669"/>
    <property type="project" value="InterPro"/>
</dbReference>
<dbReference type="Pfam" id="PF04116">
    <property type="entry name" value="FA_hydroxylase"/>
    <property type="match status" value="1"/>
</dbReference>
<comment type="subcellular location">
    <subcellularLocation>
        <location evidence="1">Membrane</location>
    </subcellularLocation>
</comment>
<dbReference type="Proteomes" id="UP000799537">
    <property type="component" value="Unassembled WGS sequence"/>
</dbReference>
<organism evidence="8 9">
    <name type="scientific">Zasmidium cellare ATCC 36951</name>
    <dbReference type="NCBI Taxonomy" id="1080233"/>
    <lineage>
        <taxon>Eukaryota</taxon>
        <taxon>Fungi</taxon>
        <taxon>Dikarya</taxon>
        <taxon>Ascomycota</taxon>
        <taxon>Pezizomycotina</taxon>
        <taxon>Dothideomycetes</taxon>
        <taxon>Dothideomycetidae</taxon>
        <taxon>Mycosphaerellales</taxon>
        <taxon>Mycosphaerellaceae</taxon>
        <taxon>Zasmidium</taxon>
    </lineage>
</organism>
<dbReference type="GO" id="GO:0016020">
    <property type="term" value="C:membrane"/>
    <property type="evidence" value="ECO:0007669"/>
    <property type="project" value="UniProtKB-SubCell"/>
</dbReference>
<evidence type="ECO:0000256" key="3">
    <source>
        <dbReference type="ARBA" id="ARBA00022989"/>
    </source>
</evidence>
<evidence type="ECO:0000259" key="7">
    <source>
        <dbReference type="Pfam" id="PF04116"/>
    </source>
</evidence>
<dbReference type="AlphaFoldDB" id="A0A6A6BYK2"/>
<dbReference type="EMBL" id="ML993632">
    <property type="protein sequence ID" value="KAF2159871.1"/>
    <property type="molecule type" value="Genomic_DNA"/>
</dbReference>
<evidence type="ECO:0000256" key="4">
    <source>
        <dbReference type="ARBA" id="ARBA00023136"/>
    </source>
</evidence>
<keyword evidence="4 6" id="KW-0472">Membrane</keyword>
<evidence type="ECO:0000256" key="5">
    <source>
        <dbReference type="SAM" id="MobiDB-lite"/>
    </source>
</evidence>
<reference evidence="8" key="1">
    <citation type="journal article" date="2020" name="Stud. Mycol.">
        <title>101 Dothideomycetes genomes: a test case for predicting lifestyles and emergence of pathogens.</title>
        <authorList>
            <person name="Haridas S."/>
            <person name="Albert R."/>
            <person name="Binder M."/>
            <person name="Bloem J."/>
            <person name="Labutti K."/>
            <person name="Salamov A."/>
            <person name="Andreopoulos B."/>
            <person name="Baker S."/>
            <person name="Barry K."/>
            <person name="Bills G."/>
            <person name="Bluhm B."/>
            <person name="Cannon C."/>
            <person name="Castanera R."/>
            <person name="Culley D."/>
            <person name="Daum C."/>
            <person name="Ezra D."/>
            <person name="Gonzalez J."/>
            <person name="Henrissat B."/>
            <person name="Kuo A."/>
            <person name="Liang C."/>
            <person name="Lipzen A."/>
            <person name="Lutzoni F."/>
            <person name="Magnuson J."/>
            <person name="Mondo S."/>
            <person name="Nolan M."/>
            <person name="Ohm R."/>
            <person name="Pangilinan J."/>
            <person name="Park H.-J."/>
            <person name="Ramirez L."/>
            <person name="Alfaro M."/>
            <person name="Sun H."/>
            <person name="Tritt A."/>
            <person name="Yoshinaga Y."/>
            <person name="Zwiers L.-H."/>
            <person name="Turgeon B."/>
            <person name="Goodwin S."/>
            <person name="Spatafora J."/>
            <person name="Crous P."/>
            <person name="Grigoriev I."/>
        </authorList>
    </citation>
    <scope>NUCLEOTIDE SEQUENCE</scope>
    <source>
        <strain evidence="8">ATCC 36951</strain>
    </source>
</reference>
<dbReference type="InterPro" id="IPR050307">
    <property type="entry name" value="Sterol_Desaturase_Related"/>
</dbReference>
<gene>
    <name evidence="8" type="ORF">M409DRAFT_29681</name>
</gene>
<dbReference type="RefSeq" id="XP_033660760.1">
    <property type="nucleotide sequence ID" value="XM_033809580.1"/>
</dbReference>
<evidence type="ECO:0000313" key="8">
    <source>
        <dbReference type="EMBL" id="KAF2159871.1"/>
    </source>
</evidence>
<feature type="transmembrane region" description="Helical" evidence="6">
    <location>
        <begin position="188"/>
        <end position="208"/>
    </location>
</feature>
<feature type="transmembrane region" description="Helical" evidence="6">
    <location>
        <begin position="99"/>
        <end position="126"/>
    </location>
</feature>
<dbReference type="GeneID" id="54562852"/>
<feature type="region of interest" description="Disordered" evidence="5">
    <location>
        <begin position="352"/>
        <end position="380"/>
    </location>
</feature>
<dbReference type="GO" id="GO:0005506">
    <property type="term" value="F:iron ion binding"/>
    <property type="evidence" value="ECO:0007669"/>
    <property type="project" value="InterPro"/>
</dbReference>
<dbReference type="PANTHER" id="PTHR11863">
    <property type="entry name" value="STEROL DESATURASE"/>
    <property type="match status" value="1"/>
</dbReference>
<evidence type="ECO:0000256" key="6">
    <source>
        <dbReference type="SAM" id="Phobius"/>
    </source>
</evidence>
<dbReference type="GO" id="GO:0008610">
    <property type="term" value="P:lipid biosynthetic process"/>
    <property type="evidence" value="ECO:0007669"/>
    <property type="project" value="InterPro"/>
</dbReference>
<evidence type="ECO:0000256" key="1">
    <source>
        <dbReference type="ARBA" id="ARBA00004370"/>
    </source>
</evidence>
<proteinExistence type="predicted"/>
<keyword evidence="3 6" id="KW-1133">Transmembrane helix</keyword>
<keyword evidence="9" id="KW-1185">Reference proteome</keyword>
<dbReference type="InterPro" id="IPR006694">
    <property type="entry name" value="Fatty_acid_hydroxylase"/>
</dbReference>
<sequence length="380" mass="44720">MDVVLEVFDGFVFDRMYANLLPLSPSVSTFDPISTIAAGFKGYADPNATYTQSIGGEFARSGWQFQPASASFHVEPSEFAYMSRWDRDNVYRQFVSLYILTWLFGMVIYFLCATLSYVFVFDHATFHHPKYLKNQMRMEIRQTMESIPIMAIFTVPFFVAEVRGWSFIYDSATDPGFTHPFLKALGGWYNFLQFPLFIMFTDFCIYWIHRGLHHPLVYKRLHKPHHKWIMPTPYASHAFHPLDGYSQSVPYHLFPFIFPLQKFAYIALFTFIQVWTVMIHDGEYVANSPVINGAACHTMHHLYFNYNYGQFTTLWDRLGGSYRQPNMELFQKETKMSKDEWERQTKEMERMVKEVEGEDDRSYGPPERLVKQARMSKKVQ</sequence>
<protein>
    <recommendedName>
        <fullName evidence="7">Fatty acid hydroxylase domain-containing protein</fullName>
    </recommendedName>
</protein>
<feature type="domain" description="Fatty acid hydroxylase" evidence="7">
    <location>
        <begin position="195"/>
        <end position="320"/>
    </location>
</feature>
<evidence type="ECO:0000313" key="9">
    <source>
        <dbReference type="Proteomes" id="UP000799537"/>
    </source>
</evidence>